<dbReference type="OrthoDB" id="4167490at2759"/>
<dbReference type="GeneID" id="25281275"/>
<name>A0A072PF92_9EURO</name>
<accession>A0A072PF92</accession>
<keyword evidence="3" id="KW-1185">Reference proteome</keyword>
<gene>
    <name evidence="2" type="ORF">A1O9_06358</name>
</gene>
<dbReference type="AlphaFoldDB" id="A0A072PF92"/>
<dbReference type="Proteomes" id="UP000027920">
    <property type="component" value="Unassembled WGS sequence"/>
</dbReference>
<dbReference type="RefSeq" id="XP_013261022.1">
    <property type="nucleotide sequence ID" value="XM_013405568.1"/>
</dbReference>
<dbReference type="VEuPathDB" id="FungiDB:A1O9_06358"/>
<sequence>MLMPPRSRSRRTLKKVGERNNASDVPNLKRSRGRPMKRASELKPHSSIQRQQEKLIRENMMAEMADTRQPYQLSDLEALPVELLQQIFFWSLEVNMPRASPHIANVLSNPSIYSALVSFAYFDPDGESPVEMQLFLPAQYWQVNLEDKIRLQQGVLSCRWCTLAFLKSSMRTLSHLQMTQAWHREKKAEAELNIPEQPKERRIPQVANPTLLSLAPLPQSAANTEELESHFLAKLQPPANGDLLSIGVDLLAIDQNPRRSTNIIGPTGDGNYLPRIMQWNSVVDKNKQLHKTVHRGVSILATRALPDHILEGKPTWTESQLELLMLLRQGARFVSTGEGRLEFSADVLYEGMASAIKTQNSKALLVLLELHFASMQASDRTLMMQPPPPAHTPAQRYLARPFTSPIPLSLFHLACAQPYPASSQLMSLLIREGIDSIPLDDVVLTTWAVRNNADEVARFLLQHMEGSHDYGLARGLTLFVNGMLSWRRRGEYPFPEMTFTNQIGYVFEGSGVRA</sequence>
<dbReference type="HOGENOM" id="CLU_527849_0_0_1"/>
<evidence type="ECO:0000256" key="1">
    <source>
        <dbReference type="SAM" id="MobiDB-lite"/>
    </source>
</evidence>
<organism evidence="2 3">
    <name type="scientific">Exophiala aquamarina CBS 119918</name>
    <dbReference type="NCBI Taxonomy" id="1182545"/>
    <lineage>
        <taxon>Eukaryota</taxon>
        <taxon>Fungi</taxon>
        <taxon>Dikarya</taxon>
        <taxon>Ascomycota</taxon>
        <taxon>Pezizomycotina</taxon>
        <taxon>Eurotiomycetes</taxon>
        <taxon>Chaetothyriomycetidae</taxon>
        <taxon>Chaetothyriales</taxon>
        <taxon>Herpotrichiellaceae</taxon>
        <taxon>Exophiala</taxon>
    </lineage>
</organism>
<evidence type="ECO:0000313" key="2">
    <source>
        <dbReference type="EMBL" id="KEF58432.1"/>
    </source>
</evidence>
<comment type="caution">
    <text evidence="2">The sequence shown here is derived from an EMBL/GenBank/DDBJ whole genome shotgun (WGS) entry which is preliminary data.</text>
</comment>
<dbReference type="EMBL" id="AMGV01000004">
    <property type="protein sequence ID" value="KEF58432.1"/>
    <property type="molecule type" value="Genomic_DNA"/>
</dbReference>
<evidence type="ECO:0000313" key="3">
    <source>
        <dbReference type="Proteomes" id="UP000027920"/>
    </source>
</evidence>
<feature type="region of interest" description="Disordered" evidence="1">
    <location>
        <begin position="1"/>
        <end position="51"/>
    </location>
</feature>
<protein>
    <submittedName>
        <fullName evidence="2">Uncharacterized protein</fullName>
    </submittedName>
</protein>
<proteinExistence type="predicted"/>
<reference evidence="2 3" key="1">
    <citation type="submission" date="2013-03" db="EMBL/GenBank/DDBJ databases">
        <title>The Genome Sequence of Exophiala aquamarina CBS 119918.</title>
        <authorList>
            <consortium name="The Broad Institute Genomics Platform"/>
            <person name="Cuomo C."/>
            <person name="de Hoog S."/>
            <person name="Gorbushina A."/>
            <person name="Walker B."/>
            <person name="Young S.K."/>
            <person name="Zeng Q."/>
            <person name="Gargeya S."/>
            <person name="Fitzgerald M."/>
            <person name="Haas B."/>
            <person name="Abouelleil A."/>
            <person name="Allen A.W."/>
            <person name="Alvarado L."/>
            <person name="Arachchi H.M."/>
            <person name="Berlin A.M."/>
            <person name="Chapman S.B."/>
            <person name="Gainer-Dewar J."/>
            <person name="Goldberg J."/>
            <person name="Griggs A."/>
            <person name="Gujja S."/>
            <person name="Hansen M."/>
            <person name="Howarth C."/>
            <person name="Imamovic A."/>
            <person name="Ireland A."/>
            <person name="Larimer J."/>
            <person name="McCowan C."/>
            <person name="Murphy C."/>
            <person name="Pearson M."/>
            <person name="Poon T.W."/>
            <person name="Priest M."/>
            <person name="Roberts A."/>
            <person name="Saif S."/>
            <person name="Shea T."/>
            <person name="Sisk P."/>
            <person name="Sykes S."/>
            <person name="Wortman J."/>
            <person name="Nusbaum C."/>
            <person name="Birren B."/>
        </authorList>
    </citation>
    <scope>NUCLEOTIDE SEQUENCE [LARGE SCALE GENOMIC DNA]</scope>
    <source>
        <strain evidence="2 3">CBS 119918</strain>
    </source>
</reference>